<dbReference type="GO" id="GO:0006629">
    <property type="term" value="P:lipid metabolic process"/>
    <property type="evidence" value="ECO:0007669"/>
    <property type="project" value="UniProtKB-KW"/>
</dbReference>
<keyword evidence="7" id="KW-0560">Oxidoreductase</keyword>
<dbReference type="PROSITE" id="PS50255">
    <property type="entry name" value="CYTOCHROME_B5_2"/>
    <property type="match status" value="1"/>
</dbReference>
<comment type="subcellular location">
    <subcellularLocation>
        <location evidence="1">Membrane</location>
        <topology evidence="1">Multi-pass membrane protein</topology>
    </subcellularLocation>
</comment>
<name>A0A5J9UPN5_9POAL</name>
<dbReference type="PANTHER" id="PTHR19353:SF30">
    <property type="entry name" value="DELTA 8-(E)-SPHINGOLIPID DESATURASE"/>
    <property type="match status" value="1"/>
</dbReference>
<dbReference type="GO" id="GO:0016020">
    <property type="term" value="C:membrane"/>
    <property type="evidence" value="ECO:0007669"/>
    <property type="project" value="UniProtKB-SubCell"/>
</dbReference>
<evidence type="ECO:0000256" key="10">
    <source>
        <dbReference type="ARBA" id="ARBA00023136"/>
    </source>
</evidence>
<dbReference type="GO" id="GO:0046872">
    <property type="term" value="F:metal ion binding"/>
    <property type="evidence" value="ECO:0007669"/>
    <property type="project" value="UniProtKB-KW"/>
</dbReference>
<dbReference type="Pfam" id="PF00173">
    <property type="entry name" value="Cyt-b5"/>
    <property type="match status" value="1"/>
</dbReference>
<sequence length="128" mass="13912">MPPSKDAAGNDARMISSKELRAHASADDLWISISGDVYDVTAWLPRHPGGDLPLLTLAGQDAIDAFPAYHPPSARPLLRRFFVGRLSDYAVSPASTDYRRLLAQLTSAGLFDRVDGPTHKLRKTVLSA</sequence>
<dbReference type="InterPro" id="IPR012171">
    <property type="entry name" value="Fatty_acid_desaturase"/>
</dbReference>
<evidence type="ECO:0000256" key="4">
    <source>
        <dbReference type="ARBA" id="ARBA00022692"/>
    </source>
</evidence>
<evidence type="ECO:0000256" key="2">
    <source>
        <dbReference type="ARBA" id="ARBA00005189"/>
    </source>
</evidence>
<organism evidence="12 13">
    <name type="scientific">Eragrostis curvula</name>
    <name type="common">weeping love grass</name>
    <dbReference type="NCBI Taxonomy" id="38414"/>
    <lineage>
        <taxon>Eukaryota</taxon>
        <taxon>Viridiplantae</taxon>
        <taxon>Streptophyta</taxon>
        <taxon>Embryophyta</taxon>
        <taxon>Tracheophyta</taxon>
        <taxon>Spermatophyta</taxon>
        <taxon>Magnoliopsida</taxon>
        <taxon>Liliopsida</taxon>
        <taxon>Poales</taxon>
        <taxon>Poaceae</taxon>
        <taxon>PACMAD clade</taxon>
        <taxon>Chloridoideae</taxon>
        <taxon>Eragrostideae</taxon>
        <taxon>Eragrostidinae</taxon>
        <taxon>Eragrostis</taxon>
    </lineage>
</organism>
<protein>
    <recommendedName>
        <fullName evidence="11">Cytochrome b5 heme-binding domain-containing protein</fullName>
    </recommendedName>
</protein>
<dbReference type="PRINTS" id="PR00363">
    <property type="entry name" value="CYTOCHROMEB5"/>
</dbReference>
<evidence type="ECO:0000256" key="8">
    <source>
        <dbReference type="ARBA" id="ARBA00023004"/>
    </source>
</evidence>
<keyword evidence="9" id="KW-0443">Lipid metabolism</keyword>
<accession>A0A5J9UPN5</accession>
<dbReference type="EMBL" id="RWGY01000013">
    <property type="protein sequence ID" value="TVU25722.1"/>
    <property type="molecule type" value="Genomic_DNA"/>
</dbReference>
<evidence type="ECO:0000256" key="5">
    <source>
        <dbReference type="ARBA" id="ARBA00022723"/>
    </source>
</evidence>
<dbReference type="InterPro" id="IPR036400">
    <property type="entry name" value="Cyt_B5-like_heme/steroid_sf"/>
</dbReference>
<comment type="pathway">
    <text evidence="2">Lipid metabolism.</text>
</comment>
<dbReference type="PANTHER" id="PTHR19353">
    <property type="entry name" value="FATTY ACID DESATURASE 2"/>
    <property type="match status" value="1"/>
</dbReference>
<dbReference type="SMART" id="SM01117">
    <property type="entry name" value="Cyt-b5"/>
    <property type="match status" value="1"/>
</dbReference>
<keyword evidence="4" id="KW-0812">Transmembrane</keyword>
<gene>
    <name evidence="12" type="ORF">EJB05_28227</name>
</gene>
<evidence type="ECO:0000313" key="13">
    <source>
        <dbReference type="Proteomes" id="UP000324897"/>
    </source>
</evidence>
<dbReference type="Gene3D" id="3.10.120.10">
    <property type="entry name" value="Cytochrome b5-like heme/steroid binding domain"/>
    <property type="match status" value="1"/>
</dbReference>
<dbReference type="SUPFAM" id="SSF55856">
    <property type="entry name" value="Cytochrome b5-like heme/steroid binding domain"/>
    <property type="match status" value="1"/>
</dbReference>
<evidence type="ECO:0000313" key="12">
    <source>
        <dbReference type="EMBL" id="TVU25722.1"/>
    </source>
</evidence>
<evidence type="ECO:0000256" key="3">
    <source>
        <dbReference type="ARBA" id="ARBA00009295"/>
    </source>
</evidence>
<evidence type="ECO:0000256" key="9">
    <source>
        <dbReference type="ARBA" id="ARBA00023098"/>
    </source>
</evidence>
<feature type="non-terminal residue" evidence="12">
    <location>
        <position position="1"/>
    </location>
</feature>
<keyword evidence="6" id="KW-1133">Transmembrane helix</keyword>
<dbReference type="InterPro" id="IPR001199">
    <property type="entry name" value="Cyt_B5-like_heme/steroid-bd"/>
</dbReference>
<comment type="similarity">
    <text evidence="3">Belongs to the fatty acid desaturase type 1 family.</text>
</comment>
<keyword evidence="5" id="KW-0479">Metal-binding</keyword>
<dbReference type="AlphaFoldDB" id="A0A5J9UPN5"/>
<dbReference type="Proteomes" id="UP000324897">
    <property type="component" value="Chromosome 2"/>
</dbReference>
<evidence type="ECO:0000256" key="1">
    <source>
        <dbReference type="ARBA" id="ARBA00004141"/>
    </source>
</evidence>
<evidence type="ECO:0000259" key="11">
    <source>
        <dbReference type="PROSITE" id="PS50255"/>
    </source>
</evidence>
<comment type="caution">
    <text evidence="12">The sequence shown here is derived from an EMBL/GenBank/DDBJ whole genome shotgun (WGS) entry which is preliminary data.</text>
</comment>
<reference evidence="12 13" key="1">
    <citation type="journal article" date="2019" name="Sci. Rep.">
        <title>A high-quality genome of Eragrostis curvula grass provides insights into Poaceae evolution and supports new strategies to enhance forage quality.</title>
        <authorList>
            <person name="Carballo J."/>
            <person name="Santos B.A.C.M."/>
            <person name="Zappacosta D."/>
            <person name="Garbus I."/>
            <person name="Selva J.P."/>
            <person name="Gallo C.A."/>
            <person name="Diaz A."/>
            <person name="Albertini E."/>
            <person name="Caccamo M."/>
            <person name="Echenique V."/>
        </authorList>
    </citation>
    <scope>NUCLEOTIDE SEQUENCE [LARGE SCALE GENOMIC DNA]</scope>
    <source>
        <strain evidence="13">cv. Victoria</strain>
        <tissue evidence="12">Leaf</tissue>
    </source>
</reference>
<keyword evidence="13" id="KW-1185">Reference proteome</keyword>
<dbReference type="Gramene" id="TVU25722">
    <property type="protein sequence ID" value="TVU25722"/>
    <property type="gene ID" value="EJB05_28227"/>
</dbReference>
<feature type="domain" description="Cytochrome b5 heme-binding" evidence="11">
    <location>
        <begin position="12"/>
        <end position="87"/>
    </location>
</feature>
<evidence type="ECO:0000256" key="6">
    <source>
        <dbReference type="ARBA" id="ARBA00022989"/>
    </source>
</evidence>
<dbReference type="OrthoDB" id="260519at2759"/>
<keyword evidence="8" id="KW-0408">Iron</keyword>
<dbReference type="GO" id="GO:0016717">
    <property type="term" value="F:oxidoreductase activity, acting on paired donors, with oxidation of a pair of donors resulting in the reduction of molecular oxygen to two molecules of water"/>
    <property type="evidence" value="ECO:0007669"/>
    <property type="project" value="TreeGrafter"/>
</dbReference>
<proteinExistence type="inferred from homology"/>
<evidence type="ECO:0000256" key="7">
    <source>
        <dbReference type="ARBA" id="ARBA00023002"/>
    </source>
</evidence>
<keyword evidence="10" id="KW-0472">Membrane</keyword>